<evidence type="ECO:0000313" key="4">
    <source>
        <dbReference type="Proteomes" id="UP000430634"/>
    </source>
</evidence>
<name>A0A6I3T248_9BURK</name>
<feature type="chain" id="PRO_5026217629" evidence="1">
    <location>
        <begin position="34"/>
        <end position="413"/>
    </location>
</feature>
<comment type="caution">
    <text evidence="3">The sequence shown here is derived from an EMBL/GenBank/DDBJ whole genome shotgun (WGS) entry which is preliminary data.</text>
</comment>
<protein>
    <submittedName>
        <fullName evidence="3">SGNH/GDSL hydrolase family protein</fullName>
    </submittedName>
</protein>
<dbReference type="InterPro" id="IPR053140">
    <property type="entry name" value="GDSL_Rv0518-like"/>
</dbReference>
<dbReference type="CDD" id="cd01830">
    <property type="entry name" value="XynE_like"/>
    <property type="match status" value="1"/>
</dbReference>
<keyword evidence="3" id="KW-0378">Hydrolase</keyword>
<dbReference type="Pfam" id="PF13472">
    <property type="entry name" value="Lipase_GDSL_2"/>
    <property type="match status" value="1"/>
</dbReference>
<dbReference type="EMBL" id="WNKZ01000034">
    <property type="protein sequence ID" value="MTV53697.1"/>
    <property type="molecule type" value="Genomic_DNA"/>
</dbReference>
<reference evidence="3 4" key="1">
    <citation type="submission" date="2019-11" db="EMBL/GenBank/DDBJ databases">
        <title>Type strains purchased from KCTC, JCM and DSMZ.</title>
        <authorList>
            <person name="Lu H."/>
        </authorList>
    </citation>
    <scope>NUCLEOTIDE SEQUENCE [LARGE SCALE GENOMIC DNA]</scope>
    <source>
        <strain evidence="3 4">KCTC 52429</strain>
    </source>
</reference>
<keyword evidence="1" id="KW-0732">Signal</keyword>
<dbReference type="SUPFAM" id="SSF52266">
    <property type="entry name" value="SGNH hydrolase"/>
    <property type="match status" value="1"/>
</dbReference>
<dbReference type="PANTHER" id="PTHR43784">
    <property type="entry name" value="GDSL-LIKE LIPASE/ACYLHYDROLASE, PUTATIVE (AFU_ORTHOLOGUE AFUA_2G00820)-RELATED"/>
    <property type="match status" value="1"/>
</dbReference>
<evidence type="ECO:0000313" key="3">
    <source>
        <dbReference type="EMBL" id="MTV53697.1"/>
    </source>
</evidence>
<accession>A0A6I3T248</accession>
<dbReference type="Proteomes" id="UP000430634">
    <property type="component" value="Unassembled WGS sequence"/>
</dbReference>
<dbReference type="Gene3D" id="3.40.50.1110">
    <property type="entry name" value="SGNH hydrolase"/>
    <property type="match status" value="1"/>
</dbReference>
<dbReference type="PANTHER" id="PTHR43784:SF2">
    <property type="entry name" value="GDSL-LIKE LIPASE_ACYLHYDROLASE, PUTATIVE (AFU_ORTHOLOGUE AFUA_2G00820)-RELATED"/>
    <property type="match status" value="1"/>
</dbReference>
<dbReference type="AlphaFoldDB" id="A0A6I3T248"/>
<gene>
    <name evidence="3" type="ORF">GM672_13260</name>
</gene>
<organism evidence="3 4">
    <name type="scientific">Pseudoduganella buxea</name>
    <dbReference type="NCBI Taxonomy" id="1949069"/>
    <lineage>
        <taxon>Bacteria</taxon>
        <taxon>Pseudomonadati</taxon>
        <taxon>Pseudomonadota</taxon>
        <taxon>Betaproteobacteria</taxon>
        <taxon>Burkholderiales</taxon>
        <taxon>Oxalobacteraceae</taxon>
        <taxon>Telluria group</taxon>
        <taxon>Pseudoduganella</taxon>
    </lineage>
</organism>
<proteinExistence type="predicted"/>
<feature type="domain" description="SGNH hydrolase-type esterase" evidence="2">
    <location>
        <begin position="206"/>
        <end position="402"/>
    </location>
</feature>
<dbReference type="OrthoDB" id="1828825at2"/>
<dbReference type="InterPro" id="IPR036514">
    <property type="entry name" value="SGNH_hydro_sf"/>
</dbReference>
<sequence length="413" mass="43680">MTDHECITHQEVTMFIRHFATALVALLFTTATAAPAWQASWLAAPQPSWHAPFALPTNVPAAVDGQTVRETLRLSTGGARLRIVLSNRYGSAPLRVGALRVARQADPAGSRPLTFAGQAGVTIPPGQDAVTDPLDFATSPLERLMVSAWYPGRAPLTTFHWGAQQTGRIAAGNATAAASLAGARALTGRAFVSAVHVDGGRGTVVAFGDSITDGNGSTPERDRRWPDRLAERLAGDGVAVANAGISGARLLSAKMGDKALARFEHDVLDQPGVTAVVVAIGINDIGWPGSAFAPHDAAMTAQRMIDGYRALIAAARARKVRIIGATLLPFRGALADTPFHGYYKPAKEAVRQQVNRWIREGGEFDAVADFDVALRDPRDPARLLPRYDSGDHLHPGDAGYAAMAETAAKALAR</sequence>
<feature type="signal peptide" evidence="1">
    <location>
        <begin position="1"/>
        <end position="33"/>
    </location>
</feature>
<dbReference type="InterPro" id="IPR013830">
    <property type="entry name" value="SGNH_hydro"/>
</dbReference>
<evidence type="ECO:0000256" key="1">
    <source>
        <dbReference type="SAM" id="SignalP"/>
    </source>
</evidence>
<dbReference type="GO" id="GO:0016788">
    <property type="term" value="F:hydrolase activity, acting on ester bonds"/>
    <property type="evidence" value="ECO:0007669"/>
    <property type="project" value="UniProtKB-ARBA"/>
</dbReference>
<evidence type="ECO:0000259" key="2">
    <source>
        <dbReference type="Pfam" id="PF13472"/>
    </source>
</evidence>